<dbReference type="OrthoDB" id="10251401at2759"/>
<dbReference type="EMBL" id="CAJNOO010000037">
    <property type="protein sequence ID" value="CAF0761426.1"/>
    <property type="molecule type" value="Genomic_DNA"/>
</dbReference>
<dbReference type="GO" id="GO:0032545">
    <property type="term" value="C:CURI complex"/>
    <property type="evidence" value="ECO:0007669"/>
    <property type="project" value="TreeGrafter"/>
</dbReference>
<dbReference type="GO" id="GO:0006409">
    <property type="term" value="P:tRNA export from nucleus"/>
    <property type="evidence" value="ECO:0007669"/>
    <property type="project" value="TreeGrafter"/>
</dbReference>
<sequence length="1907" mass="224792">MDNNHILSSFDQYHADILSMIDSYITSTDNISTSISTSPENQKYPCRRLLSNSLSSSSSSSSLPLITFDRDPALSEHLTDEIRWLLIQYGPHQPRNDKDLFLPSAKSTNNGRGTICFREKWFDDVRFSDWLEYSLSTCRAYCFYCRLFSYSNRNRAFSRDGIKNWRKCLGSRGQKKRRSIETSLKSTNDIIVCQRRGLFESHAMSESHKQAYKKYLVFIDQMHLERQINNDRKQDDDTNLVQNIKQNIIYNNNMEIFKRKANGISSTNGYEQKKTKKKKTINNKEQDLEITYFESEITYHSTVTKMKVNALLNEVTLKESQRSEIDQFIEEISNELKSIPQGKIRHLSKMSEWLEKFDIKIPLSFSKMKKKFQFIPPTIIQIIGSYTYDGIIVKSSNKISTIIDLLIEIPRICIHKKDYLNNEYIEKRAIYLCYMAKKLKYSLEFTHLNDTTLNQAVLLVKPNEKSSFAIRILLAPEQDYFNEKRLLPTSSNLRWKWFNDTNEDEIETYYSTPNYNSSILFDCRYRSTSDYLNELFLSSNELCNGLKLFKIWLEQRQLSHGFGSFQGAMSAFLLAYLLHTKKINKQMNSYQVFRIVLVALTENDFLSSQCCSLTNEKIIENLFIQDDCVLIDQSGLLNVFHTLTRANYKRLKHEARISLNSFNDPVIDHFQTLFITSMEPIYSMDAIIQISSVDQYEKLLDEKSNKNQLLIDNLNNKHYLLCRDILNLLENALKERINLLCPLPSFRQIIKSVIKFHEVSNIYQKQFHSSTIHKHNQEYIEYLNEKLQQWKIKTIEQIDNIIKQKIDEIKQFYNEYYKEINKQYSTINEQIEKKNFSFDINDQIEYLYIYSQLNSIEKRIRLNTNLFKINQFNEIIKLEYAHYRELTIETTILPLKQMFKDKSQFIQNRQLSLKIQSIENTIHQNKSNKEWILKPIGTSSIEFPFSLKDQHIKSKTLKYESTIPILIEKNRELYNSREKITEYTIESLLLSQIKQQQLQSSNDDKQTLFHSYKILISDENNYQNSLKQNNQFDTNSKLLLFNLKNFNQINYSILMFTQCETKYNCIASSTKRNEFILYNSKLNILITLQYEENRNNCHRLYLQWPSTLSSNISDITYCDTNDQYLISTNDNNHLYIFNTNLLSVNDLGCLSDNLPLNYIHCYHHTIYCILGNYKLVEYHLDTHNLKLIIKQNIELFNSNDILLDITCDKNNLVVIYKNQNNEIYLRSINRKTLNIQLEFLLDNKQEIEGHSLRIESTKYNENFIYINSLQKCLKTIDLTYSKDRKITSIMQRNKSPTNICLLKDDRLWPINESVPTRTTITLGVIFSDQYDLSVLKGPEHGSKEAQAFRKLWSERCELRRYPDGSILESVVWNVDCAKDKRLIWMDATRYLLEIQAGISPTNIEFLYNDQCPSTLLSIPTRLFPSYGTGDEQQIYLCRELIELSKQIRTLNNELPLKINNIIGIDEIFRYTNVFPPLPSLFQTDLHKIRSIEHDEYALIPRLTSRYAPPYSQSLLILCQLEMTSSNDEGFETVERIKHSKILYYIQLSKLLKENFHYICHPTTDCCYIEKNYYIYRLIISYHKEIYLIESQAGKKDGLERIIKQTNLSKNLRYNTEYLPKINAAIYGISQQFVHYQLVSRLFKRWLSSQLLLYHFDPINADLLCCYIFLHSAPFVPPKSMLTGFCRILRLLRDYDWINEPLIINFNHELTKEQIFEMQTQFKIERSNLPALCLMSSVAFHDNQKPNVPILKRVIQLAKEALAYLETNNSDSMKFLFRPSLNSYDVIIMLNPLQCPRAYQAVDHVISEITYTTRKKLTDNDQTINENKKCLSIVDYDPAQLFVNELRTSYNDQAEFFHDEFGGLIVGVLWKPSSHNHSNIDYVKIIDQWKLLGTGIIKEIRTFPERWC</sequence>
<evidence type="ECO:0000256" key="6">
    <source>
        <dbReference type="ARBA" id="ARBA00035000"/>
    </source>
</evidence>
<comment type="similarity">
    <text evidence="2">Belongs to the NRAP family.</text>
</comment>
<feature type="domain" description="Nrap protein" evidence="11">
    <location>
        <begin position="1635"/>
        <end position="1777"/>
    </location>
</feature>
<dbReference type="SUPFAM" id="SSF101908">
    <property type="entry name" value="Putative isomerase YbhE"/>
    <property type="match status" value="1"/>
</dbReference>
<dbReference type="PANTHER" id="PTHR17972:SF0">
    <property type="entry name" value="NUCLEOLAR PROTEIN 6"/>
    <property type="match status" value="1"/>
</dbReference>
<dbReference type="Pfam" id="PF17404">
    <property type="entry name" value="Nrap_D3"/>
    <property type="match status" value="1"/>
</dbReference>
<evidence type="ECO:0000313" key="14">
    <source>
        <dbReference type="Proteomes" id="UP000663882"/>
    </source>
</evidence>
<dbReference type="GO" id="GO:0034456">
    <property type="term" value="C:UTP-C complex"/>
    <property type="evidence" value="ECO:0007669"/>
    <property type="project" value="TreeGrafter"/>
</dbReference>
<keyword evidence="4" id="KW-0694">RNA-binding</keyword>
<dbReference type="GO" id="GO:0006364">
    <property type="term" value="P:rRNA processing"/>
    <property type="evidence" value="ECO:0007669"/>
    <property type="project" value="TreeGrafter"/>
</dbReference>
<keyword evidence="5" id="KW-0539">Nucleus</keyword>
<evidence type="ECO:0000259" key="8">
    <source>
        <dbReference type="Pfam" id="PF17403"/>
    </source>
</evidence>
<dbReference type="InterPro" id="IPR035369">
    <property type="entry name" value="Nrap_D4"/>
</dbReference>
<gene>
    <name evidence="13" type="ORF">RFH988_LOCUS1853</name>
</gene>
<proteinExistence type="inferred from homology"/>
<dbReference type="Pfam" id="PF17405">
    <property type="entry name" value="Nrap_D4"/>
    <property type="match status" value="1"/>
</dbReference>
<dbReference type="InterPro" id="IPR035370">
    <property type="entry name" value="Nrap_D5"/>
</dbReference>
<dbReference type="GO" id="GO:0003723">
    <property type="term" value="F:RNA binding"/>
    <property type="evidence" value="ECO:0007669"/>
    <property type="project" value="UniProtKB-KW"/>
</dbReference>
<comment type="caution">
    <text evidence="13">The sequence shown here is derived from an EMBL/GenBank/DDBJ whole genome shotgun (WGS) entry which is preliminary data.</text>
</comment>
<feature type="domain" description="Nrap protein" evidence="8">
    <location>
        <begin position="544"/>
        <end position="676"/>
    </location>
</feature>
<dbReference type="Pfam" id="PF17403">
    <property type="entry name" value="Nrap_D2"/>
    <property type="match status" value="1"/>
</dbReference>
<accession>A0A813Q3G7</accession>
<dbReference type="Pfam" id="PF03813">
    <property type="entry name" value="Nrap"/>
    <property type="match status" value="1"/>
</dbReference>
<dbReference type="GO" id="GO:0032040">
    <property type="term" value="C:small-subunit processome"/>
    <property type="evidence" value="ECO:0007669"/>
    <property type="project" value="TreeGrafter"/>
</dbReference>
<dbReference type="InterPro" id="IPR035367">
    <property type="entry name" value="Nrap_D2"/>
</dbReference>
<feature type="domain" description="Nrap protein" evidence="9">
    <location>
        <begin position="1303"/>
        <end position="1394"/>
    </location>
</feature>
<feature type="domain" description="Nrap protein" evidence="7">
    <location>
        <begin position="403"/>
        <end position="535"/>
    </location>
</feature>
<evidence type="ECO:0000259" key="7">
    <source>
        <dbReference type="Pfam" id="PF03813"/>
    </source>
</evidence>
<dbReference type="Gene3D" id="1.10.1410.10">
    <property type="match status" value="1"/>
</dbReference>
<evidence type="ECO:0000313" key="13">
    <source>
        <dbReference type="EMBL" id="CAF0761426.1"/>
    </source>
</evidence>
<dbReference type="InterPro" id="IPR035368">
    <property type="entry name" value="Nrap_D3"/>
</dbReference>
<dbReference type="Pfam" id="PF17406">
    <property type="entry name" value="Nrap_D5"/>
    <property type="match status" value="1"/>
</dbReference>
<dbReference type="Proteomes" id="UP000663882">
    <property type="component" value="Unassembled WGS sequence"/>
</dbReference>
<dbReference type="InterPro" id="IPR035371">
    <property type="entry name" value="Nrap_D6"/>
</dbReference>
<evidence type="ECO:0000256" key="3">
    <source>
        <dbReference type="ARBA" id="ARBA00016437"/>
    </source>
</evidence>
<evidence type="ECO:0000256" key="5">
    <source>
        <dbReference type="ARBA" id="ARBA00023242"/>
    </source>
</evidence>
<dbReference type="PANTHER" id="PTHR17972">
    <property type="entry name" value="NUCLEOLAR RNA-ASSOCIATED PROTEIN"/>
    <property type="match status" value="1"/>
</dbReference>
<dbReference type="Pfam" id="PF17407">
    <property type="entry name" value="Nrap_D6"/>
    <property type="match status" value="1"/>
</dbReference>
<dbReference type="Gene3D" id="3.30.70.3030">
    <property type="match status" value="1"/>
</dbReference>
<evidence type="ECO:0000256" key="1">
    <source>
        <dbReference type="ARBA" id="ARBA00004604"/>
    </source>
</evidence>
<comment type="function">
    <text evidence="6">Part of the small subunit (SSU) processome, first precursor of the small eukaryotic ribosomal subunit. During the assembly of the SSU processome in the nucleolus, many ribosome biogenesis factors, an RNA chaperone and ribosomal proteins associate with the nascent pre-rRNA and work in concert to generate RNA folding, modifications, rearrangements and cleavage as well as targeted degradation of pre-ribosomal RNA by the RNA exosome.</text>
</comment>
<evidence type="ECO:0000259" key="11">
    <source>
        <dbReference type="Pfam" id="PF17406"/>
    </source>
</evidence>
<reference evidence="13" key="1">
    <citation type="submission" date="2021-02" db="EMBL/GenBank/DDBJ databases">
        <authorList>
            <person name="Nowell W R."/>
        </authorList>
    </citation>
    <scope>NUCLEOTIDE SEQUENCE</scope>
</reference>
<protein>
    <recommendedName>
        <fullName evidence="3">Nucleolar protein 6</fullName>
    </recommendedName>
</protein>
<evidence type="ECO:0000259" key="10">
    <source>
        <dbReference type="Pfam" id="PF17405"/>
    </source>
</evidence>
<feature type="domain" description="Nrap protein" evidence="12">
    <location>
        <begin position="1780"/>
        <end position="1876"/>
    </location>
</feature>
<dbReference type="InterPro" id="IPR035082">
    <property type="entry name" value="Nrap_D1"/>
</dbReference>
<evidence type="ECO:0000259" key="9">
    <source>
        <dbReference type="Pfam" id="PF17404"/>
    </source>
</evidence>
<evidence type="ECO:0000256" key="2">
    <source>
        <dbReference type="ARBA" id="ARBA00006674"/>
    </source>
</evidence>
<evidence type="ECO:0000256" key="4">
    <source>
        <dbReference type="ARBA" id="ARBA00022884"/>
    </source>
</evidence>
<feature type="domain" description="Nrap protein" evidence="10">
    <location>
        <begin position="1442"/>
        <end position="1630"/>
    </location>
</feature>
<dbReference type="InterPro" id="IPR005554">
    <property type="entry name" value="NOL6/Upt22"/>
</dbReference>
<organism evidence="13 14">
    <name type="scientific">Rotaria sordida</name>
    <dbReference type="NCBI Taxonomy" id="392033"/>
    <lineage>
        <taxon>Eukaryota</taxon>
        <taxon>Metazoa</taxon>
        <taxon>Spiralia</taxon>
        <taxon>Gnathifera</taxon>
        <taxon>Rotifera</taxon>
        <taxon>Eurotatoria</taxon>
        <taxon>Bdelloidea</taxon>
        <taxon>Philodinida</taxon>
        <taxon>Philodinidae</taxon>
        <taxon>Rotaria</taxon>
    </lineage>
</organism>
<evidence type="ECO:0000259" key="12">
    <source>
        <dbReference type="Pfam" id="PF17407"/>
    </source>
</evidence>
<name>A0A813Q3G7_9BILA</name>
<comment type="subcellular location">
    <subcellularLocation>
        <location evidence="1">Nucleus</location>
        <location evidence="1">Nucleolus</location>
    </subcellularLocation>
</comment>